<evidence type="ECO:0000313" key="9">
    <source>
        <dbReference type="EMBL" id="CAH2350514.1"/>
    </source>
</evidence>
<dbReference type="Pfam" id="PF12921">
    <property type="entry name" value="ATP13"/>
    <property type="match status" value="1"/>
</dbReference>
<reference evidence="9" key="1">
    <citation type="submission" date="2022-03" db="EMBL/GenBank/DDBJ databases">
        <authorList>
            <person name="Legras J.-L."/>
            <person name="Devillers H."/>
            <person name="Grondin C."/>
        </authorList>
    </citation>
    <scope>NUCLEOTIDE SEQUENCE</scope>
    <source>
        <strain evidence="9">CLIB 1423</strain>
    </source>
</reference>
<evidence type="ECO:0000256" key="7">
    <source>
        <dbReference type="ARBA" id="ARBA00023128"/>
    </source>
</evidence>
<accession>A0A9P0QJZ6</accession>
<evidence type="ECO:0000256" key="5">
    <source>
        <dbReference type="ARBA" id="ARBA00019258"/>
    </source>
</evidence>
<feature type="region of interest" description="Disordered" evidence="8">
    <location>
        <begin position="15"/>
        <end position="34"/>
    </location>
</feature>
<organism evidence="9 10">
    <name type="scientific">[Candida] railenensis</name>
    <dbReference type="NCBI Taxonomy" id="45579"/>
    <lineage>
        <taxon>Eukaryota</taxon>
        <taxon>Fungi</taxon>
        <taxon>Dikarya</taxon>
        <taxon>Ascomycota</taxon>
        <taxon>Saccharomycotina</taxon>
        <taxon>Pichiomycetes</taxon>
        <taxon>Debaryomycetaceae</taxon>
        <taxon>Kurtzmaniella</taxon>
    </lineage>
</organism>
<name>A0A9P0QJZ6_9ASCO</name>
<dbReference type="EMBL" id="CAKXYY010000001">
    <property type="protein sequence ID" value="CAH2350514.1"/>
    <property type="molecule type" value="Genomic_DNA"/>
</dbReference>
<protein>
    <recommendedName>
        <fullName evidence="5">ATPase expression protein 2, mitochondrial</fullName>
    </recommendedName>
</protein>
<dbReference type="InterPro" id="IPR024319">
    <property type="entry name" value="ATPase_expression_mit"/>
</dbReference>
<dbReference type="GO" id="GO:0005739">
    <property type="term" value="C:mitochondrion"/>
    <property type="evidence" value="ECO:0007669"/>
    <property type="project" value="UniProtKB-SubCell"/>
</dbReference>
<dbReference type="OrthoDB" id="4077974at2759"/>
<comment type="similarity">
    <text evidence="3">Belongs to the AEP2 family.</text>
</comment>
<comment type="subunit">
    <text evidence="4">Binds to the 5'UTR of the OLI1 mRNA.</text>
</comment>
<comment type="function">
    <text evidence="1">Required for translation of the mitochondrial OLI1 transcript coding for the mitochondrial ATP synthase subunit 9.</text>
</comment>
<evidence type="ECO:0000256" key="1">
    <source>
        <dbReference type="ARBA" id="ARBA00002412"/>
    </source>
</evidence>
<evidence type="ECO:0000313" key="10">
    <source>
        <dbReference type="Proteomes" id="UP000837801"/>
    </source>
</evidence>
<evidence type="ECO:0000256" key="4">
    <source>
        <dbReference type="ARBA" id="ARBA00011657"/>
    </source>
</evidence>
<dbReference type="Proteomes" id="UP000837801">
    <property type="component" value="Unassembled WGS sequence"/>
</dbReference>
<comment type="subcellular location">
    <subcellularLocation>
        <location evidence="2">Mitochondrion</location>
    </subcellularLocation>
</comment>
<evidence type="ECO:0000256" key="8">
    <source>
        <dbReference type="SAM" id="MobiDB-lite"/>
    </source>
</evidence>
<evidence type="ECO:0000256" key="2">
    <source>
        <dbReference type="ARBA" id="ARBA00004173"/>
    </source>
</evidence>
<keyword evidence="6" id="KW-0809">Transit peptide</keyword>
<proteinExistence type="inferred from homology"/>
<feature type="compositionally biased region" description="Polar residues" evidence="8">
    <location>
        <begin position="18"/>
        <end position="34"/>
    </location>
</feature>
<evidence type="ECO:0000256" key="6">
    <source>
        <dbReference type="ARBA" id="ARBA00022946"/>
    </source>
</evidence>
<sequence length="640" mass="75475">MSAVFRNSSRKILIPTKPRSSAPSCRSNHSATSRSINDLISKTSSTSHEYLKACSSQTATQQIKTKPLVAQLYNYSQSFQYDLLLEAFLKWTSTEIGMNSLRKELSQDQISYFLGKIVKHQKYLIHEQANLNHSQLTMNRDMDSLKEYRYSIREVYSRLLFGSQSDETIYDRSKRKDLYRSDNLTTYKLTKMDYENLIMHELFNKKLDLASKWYKRYEQQFVSPEETSSTATEERISHQMWLDKFKVYSSGQPYTWEIPDSDIYVFIRKGYCKFKHLKHWKEVLEEYTNYCYNNPNIKSAEIPLLDDKFCQTLIYSAGHSKNTDFIVRFIEEMWGINAQGELIDSSAYPISRDDPRFPNLELLQAISIAFSYNRSFYQGMTYINAFQEHYESSSFDLSSRKAIPFWGSIIDWVEKLSRYNVDMALRHYLKTKSLDHLLKENTKSQRKHKMEHVSKLDLANDAEFDQEDFNEYIEGIKSDRFRSLDSLWKLYRTSNTHFSTKAFSLKLKILKEFKLEDELFEFLKATNEAHESYKAPEDMYFGEPSEGKEFSQYSKHICSLHLEGIKAIIEIKGEGGLLNQIGPLIDEWAFDQKMSKILRNWYSKKEPGYKMALEDRRQQIMVKQKSEKFEDEDEGLLDLF</sequence>
<dbReference type="AlphaFoldDB" id="A0A9P0QJZ6"/>
<gene>
    <name evidence="9" type="ORF">CLIB1423_01S11826</name>
</gene>
<keyword evidence="7" id="KW-0496">Mitochondrion</keyword>
<comment type="caution">
    <text evidence="9">The sequence shown here is derived from an EMBL/GenBank/DDBJ whole genome shotgun (WGS) entry which is preliminary data.</text>
</comment>
<keyword evidence="10" id="KW-1185">Reference proteome</keyword>
<evidence type="ECO:0000256" key="3">
    <source>
        <dbReference type="ARBA" id="ARBA00009790"/>
    </source>
</evidence>